<dbReference type="Gene3D" id="2.40.50.140">
    <property type="entry name" value="Nucleic acid-binding proteins"/>
    <property type="match status" value="1"/>
</dbReference>
<name>A0A917DUK1_9BACT</name>
<dbReference type="Proteomes" id="UP000609064">
    <property type="component" value="Unassembled WGS sequence"/>
</dbReference>
<dbReference type="AlphaFoldDB" id="A0A917DUK1"/>
<protein>
    <recommendedName>
        <fullName evidence="3">DUF3127 domain-containing protein</fullName>
    </recommendedName>
</protein>
<keyword evidence="2" id="KW-1185">Reference proteome</keyword>
<dbReference type="SUPFAM" id="SSF50249">
    <property type="entry name" value="Nucleic acid-binding proteins"/>
    <property type="match status" value="1"/>
</dbReference>
<dbReference type="RefSeq" id="WP_188767931.1">
    <property type="nucleotide sequence ID" value="NZ_BMKK01000007.1"/>
</dbReference>
<reference evidence="1" key="2">
    <citation type="submission" date="2020-09" db="EMBL/GenBank/DDBJ databases">
        <authorList>
            <person name="Sun Q."/>
            <person name="Zhou Y."/>
        </authorList>
    </citation>
    <scope>NUCLEOTIDE SEQUENCE</scope>
    <source>
        <strain evidence="1">CGMCC 1.15958</strain>
    </source>
</reference>
<comment type="caution">
    <text evidence="1">The sequence shown here is derived from an EMBL/GenBank/DDBJ whole genome shotgun (WGS) entry which is preliminary data.</text>
</comment>
<evidence type="ECO:0008006" key="3">
    <source>
        <dbReference type="Google" id="ProtNLM"/>
    </source>
</evidence>
<evidence type="ECO:0000313" key="2">
    <source>
        <dbReference type="Proteomes" id="UP000609064"/>
    </source>
</evidence>
<accession>A0A917DUK1</accession>
<sequence length="89" mass="10183">MNFIGEIKEVFPVVEMTINEEVSKKVEFLLEIESGKFPRSIAVEVWNDKINNPNIVVGNHVLVVANLKARRVKDRFFNNITASKIDLIN</sequence>
<organism evidence="1 2">
    <name type="scientific">Emticicia aquatilis</name>
    <dbReference type="NCBI Taxonomy" id="1537369"/>
    <lineage>
        <taxon>Bacteria</taxon>
        <taxon>Pseudomonadati</taxon>
        <taxon>Bacteroidota</taxon>
        <taxon>Cytophagia</taxon>
        <taxon>Cytophagales</taxon>
        <taxon>Leadbetterellaceae</taxon>
        <taxon>Emticicia</taxon>
    </lineage>
</organism>
<reference evidence="1" key="1">
    <citation type="journal article" date="2014" name="Int. J. Syst. Evol. Microbiol.">
        <title>Complete genome sequence of Corynebacterium casei LMG S-19264T (=DSM 44701T), isolated from a smear-ripened cheese.</title>
        <authorList>
            <consortium name="US DOE Joint Genome Institute (JGI-PGF)"/>
            <person name="Walter F."/>
            <person name="Albersmeier A."/>
            <person name="Kalinowski J."/>
            <person name="Ruckert C."/>
        </authorList>
    </citation>
    <scope>NUCLEOTIDE SEQUENCE</scope>
    <source>
        <strain evidence="1">CGMCC 1.15958</strain>
    </source>
</reference>
<dbReference type="InterPro" id="IPR021474">
    <property type="entry name" value="DUF3127"/>
</dbReference>
<gene>
    <name evidence="1" type="ORF">GCM10011514_35850</name>
</gene>
<dbReference type="EMBL" id="BMKK01000007">
    <property type="protein sequence ID" value="GGD68561.1"/>
    <property type="molecule type" value="Genomic_DNA"/>
</dbReference>
<evidence type="ECO:0000313" key="1">
    <source>
        <dbReference type="EMBL" id="GGD68561.1"/>
    </source>
</evidence>
<dbReference type="InterPro" id="IPR012340">
    <property type="entry name" value="NA-bd_OB-fold"/>
</dbReference>
<proteinExistence type="predicted"/>
<dbReference type="Pfam" id="PF11325">
    <property type="entry name" value="DUF3127"/>
    <property type="match status" value="1"/>
</dbReference>